<keyword evidence="4" id="KW-0812">Transmembrane</keyword>
<dbReference type="InterPro" id="IPR000873">
    <property type="entry name" value="AMP-dep_synth/lig_dom"/>
</dbReference>
<dbReference type="SMART" id="SM00823">
    <property type="entry name" value="PKS_PP"/>
    <property type="match status" value="1"/>
</dbReference>
<dbReference type="SUPFAM" id="SSF47336">
    <property type="entry name" value="ACP-like"/>
    <property type="match status" value="1"/>
</dbReference>
<feature type="domain" description="Carrier" evidence="5">
    <location>
        <begin position="8"/>
        <end position="83"/>
    </location>
</feature>
<accession>A0ABP8EZR7</accession>
<dbReference type="Gene3D" id="1.10.1200.10">
    <property type="entry name" value="ACP-like"/>
    <property type="match status" value="1"/>
</dbReference>
<name>A0ABP8EZR7_9MYCO</name>
<evidence type="ECO:0000259" key="5">
    <source>
        <dbReference type="PROSITE" id="PS50075"/>
    </source>
</evidence>
<feature type="transmembrane region" description="Helical" evidence="4">
    <location>
        <begin position="183"/>
        <end position="205"/>
    </location>
</feature>
<organism evidence="6 7">
    <name type="scientific">Mycobacterium paraffinicum</name>
    <dbReference type="NCBI Taxonomy" id="53378"/>
    <lineage>
        <taxon>Bacteria</taxon>
        <taxon>Bacillati</taxon>
        <taxon>Actinomycetota</taxon>
        <taxon>Actinomycetes</taxon>
        <taxon>Mycobacteriales</taxon>
        <taxon>Mycobacteriaceae</taxon>
        <taxon>Mycobacterium</taxon>
    </lineage>
</organism>
<feature type="transmembrane region" description="Helical" evidence="4">
    <location>
        <begin position="332"/>
        <end position="355"/>
    </location>
</feature>
<keyword evidence="2" id="KW-0596">Phosphopantetheine</keyword>
<gene>
    <name evidence="6" type="ORF">GCM10023161_35950</name>
</gene>
<dbReference type="PANTHER" id="PTHR22754:SF32">
    <property type="entry name" value="DISCO-INTERACTING PROTEIN 2"/>
    <property type="match status" value="1"/>
</dbReference>
<dbReference type="PROSITE" id="PS00455">
    <property type="entry name" value="AMP_BINDING"/>
    <property type="match status" value="1"/>
</dbReference>
<dbReference type="RefSeq" id="WP_345317457.1">
    <property type="nucleotide sequence ID" value="NZ_BAABGF010000042.1"/>
</dbReference>
<proteinExistence type="inferred from homology"/>
<evidence type="ECO:0000256" key="4">
    <source>
        <dbReference type="SAM" id="Phobius"/>
    </source>
</evidence>
<dbReference type="EMBL" id="BAABGF010000042">
    <property type="protein sequence ID" value="GAA4290727.1"/>
    <property type="molecule type" value="Genomic_DNA"/>
</dbReference>
<dbReference type="Pfam" id="PF00501">
    <property type="entry name" value="AMP-binding"/>
    <property type="match status" value="1"/>
</dbReference>
<evidence type="ECO:0000256" key="1">
    <source>
        <dbReference type="ARBA" id="ARBA00006432"/>
    </source>
</evidence>
<dbReference type="InterPro" id="IPR020845">
    <property type="entry name" value="AMP-binding_CS"/>
</dbReference>
<evidence type="ECO:0000313" key="6">
    <source>
        <dbReference type="EMBL" id="GAA4290727.1"/>
    </source>
</evidence>
<evidence type="ECO:0000313" key="7">
    <source>
        <dbReference type="Proteomes" id="UP001501417"/>
    </source>
</evidence>
<dbReference type="PROSITE" id="PS50075">
    <property type="entry name" value="CARRIER"/>
    <property type="match status" value="1"/>
</dbReference>
<dbReference type="SUPFAM" id="SSF56801">
    <property type="entry name" value="Acetyl-CoA synthetase-like"/>
    <property type="match status" value="1"/>
</dbReference>
<keyword evidence="7" id="KW-1185">Reference proteome</keyword>
<dbReference type="InterPro" id="IPR042099">
    <property type="entry name" value="ANL_N_sf"/>
</dbReference>
<dbReference type="Proteomes" id="UP001501417">
    <property type="component" value="Unassembled WGS sequence"/>
</dbReference>
<protein>
    <recommendedName>
        <fullName evidence="5">Carrier domain-containing protein</fullName>
    </recommendedName>
</protein>
<evidence type="ECO:0000256" key="3">
    <source>
        <dbReference type="ARBA" id="ARBA00022553"/>
    </source>
</evidence>
<dbReference type="InterPro" id="IPR036736">
    <property type="entry name" value="ACP-like_sf"/>
</dbReference>
<comment type="similarity">
    <text evidence="1">Belongs to the ATP-dependent AMP-binding enzyme family.</text>
</comment>
<keyword evidence="4" id="KW-0472">Membrane</keyword>
<dbReference type="PANTHER" id="PTHR22754">
    <property type="entry name" value="DISCO-INTERACTING PROTEIN 2 DIP2 -RELATED"/>
    <property type="match status" value="1"/>
</dbReference>
<dbReference type="InterPro" id="IPR020806">
    <property type="entry name" value="PKS_PP-bd"/>
</dbReference>
<feature type="transmembrane region" description="Helical" evidence="4">
    <location>
        <begin position="217"/>
        <end position="242"/>
    </location>
</feature>
<reference evidence="7" key="1">
    <citation type="journal article" date="2019" name="Int. J. Syst. Evol. Microbiol.">
        <title>The Global Catalogue of Microorganisms (GCM) 10K type strain sequencing project: providing services to taxonomists for standard genome sequencing and annotation.</title>
        <authorList>
            <consortium name="The Broad Institute Genomics Platform"/>
            <consortium name="The Broad Institute Genome Sequencing Center for Infectious Disease"/>
            <person name="Wu L."/>
            <person name="Ma J."/>
        </authorList>
    </citation>
    <scope>NUCLEOTIDE SEQUENCE [LARGE SCALE GENOMIC DNA]</scope>
    <source>
        <strain evidence="7">JCM 17782</strain>
    </source>
</reference>
<keyword evidence="4" id="KW-1133">Transmembrane helix</keyword>
<dbReference type="Gene3D" id="3.40.50.12780">
    <property type="entry name" value="N-terminal domain of ligase-like"/>
    <property type="match status" value="1"/>
</dbReference>
<keyword evidence="3" id="KW-0597">Phosphoprotein</keyword>
<sequence length="423" mass="44798">MAHQDCAPPVLALVRGLVEEVHSQAAPPSVTLDSSFDHLGIGSLELAELLLRVQDEFGVALPPHTLASAETPRDLVAALNPVLGRGHAAVRAGRGVVSLPATASSAPAPESALTLNDALNWHVGATPGRIHLRILDDAGDPRNSTDMTYADLHREAAAVAAGLIAHDVLPGDAVAIMLPTCRAYFVTFAGVVLAGAVPVPVYPPARPSQLADHLRRTAGILANACATMLVTVPEAVALGHLLRSNVESLRHVLVPESLTRAGEHAPSSLPRPRTDDLALVQYTSGSTGQPKGVALKHRNLLANIRAMGRAAAATGSDTFVSWLPLYHDMGLIGAWLGSLYFGVPLVVMSPQAFLIRPSRWLWAIHANRATMSAGPNFAYELCLSKIRDEEIEGLDLSCWRLAYNGAEPVSAATIERFGDRFAP</sequence>
<comment type="caution">
    <text evidence="6">The sequence shown here is derived from an EMBL/GenBank/DDBJ whole genome shotgun (WGS) entry which is preliminary data.</text>
</comment>
<dbReference type="InterPro" id="IPR009081">
    <property type="entry name" value="PP-bd_ACP"/>
</dbReference>
<evidence type="ECO:0000256" key="2">
    <source>
        <dbReference type="ARBA" id="ARBA00022450"/>
    </source>
</evidence>
<dbReference type="Pfam" id="PF00550">
    <property type="entry name" value="PP-binding"/>
    <property type="match status" value="1"/>
</dbReference>